<gene>
    <name evidence="3" type="ORF">TTHERM_00819450</name>
</gene>
<evidence type="ECO:0000313" key="4">
    <source>
        <dbReference type="Proteomes" id="UP000009168"/>
    </source>
</evidence>
<dbReference type="GeneID" id="7834334"/>
<evidence type="ECO:0000313" key="3">
    <source>
        <dbReference type="EMBL" id="EAR95908.2"/>
    </source>
</evidence>
<sequence>MLSGIISFLKKIFQKQNVLLYRLEDDQQEDEKYQIFQLQFEQVMKKTHRSYEKSLLDYNRAKNLIDILSNSELKLDETPQLSTIFKGLLQNIQDLQSNSRKSLNSSQVLILIKEFIQIHQKMIVYLAKICNSSKPELNVEDFEKMIQELKSQNEKINLLITQLQLNQQQISLKDYHENFTQYIKSLSNFEDINVQQLKDIKKQKKSQKKEQIQLDLQDDQKMTNKLKKGYNIMNDDDDDNDNGDDDDKNNLQEKYQKEINFIKKNKQLKDKIELTEKNLNIIQQVLQSIKSFNFCRLDQENDQNKKISFIDDNLRNIIQNYSDVLLILFNLNNICILNIQEINRILSFQDINNELILVKLNQIILDSNQTNFTDKYELQQKIIQKSNKKLFFECNLNLGLFNKIIQKVSIQDILFLISLEKKQRKQYILEHVEDIIQKDYESEKLKQLLKLNQKEIQKAKIQKYEILDLKSLLQQEKQLKKQLIQSQKSFKKAHNKDIKLIEEVITTLVSEIVVAINKINVSYIQTNLRYYNNFVNKIADLLKEYYFVFQIFDQENEKSTKYFICNSLLKFLFK</sequence>
<feature type="coiled-coil region" evidence="1">
    <location>
        <begin position="442"/>
        <end position="489"/>
    </location>
</feature>
<dbReference type="EMBL" id="GG662700">
    <property type="protein sequence ID" value="EAR95908.2"/>
    <property type="molecule type" value="Genomic_DNA"/>
</dbReference>
<feature type="region of interest" description="Disordered" evidence="2">
    <location>
        <begin position="229"/>
        <end position="250"/>
    </location>
</feature>
<organism evidence="3 4">
    <name type="scientific">Tetrahymena thermophila (strain SB210)</name>
    <dbReference type="NCBI Taxonomy" id="312017"/>
    <lineage>
        <taxon>Eukaryota</taxon>
        <taxon>Sar</taxon>
        <taxon>Alveolata</taxon>
        <taxon>Ciliophora</taxon>
        <taxon>Intramacronucleata</taxon>
        <taxon>Oligohymenophorea</taxon>
        <taxon>Hymenostomatida</taxon>
        <taxon>Tetrahymenina</taxon>
        <taxon>Tetrahymenidae</taxon>
        <taxon>Tetrahymena</taxon>
    </lineage>
</organism>
<dbReference type="RefSeq" id="XP_001016153.2">
    <property type="nucleotide sequence ID" value="XM_001016153.2"/>
</dbReference>
<reference evidence="4" key="1">
    <citation type="journal article" date="2006" name="PLoS Biol.">
        <title>Macronuclear genome sequence of the ciliate Tetrahymena thermophila, a model eukaryote.</title>
        <authorList>
            <person name="Eisen J.A."/>
            <person name="Coyne R.S."/>
            <person name="Wu M."/>
            <person name="Wu D."/>
            <person name="Thiagarajan M."/>
            <person name="Wortman J.R."/>
            <person name="Badger J.H."/>
            <person name="Ren Q."/>
            <person name="Amedeo P."/>
            <person name="Jones K.M."/>
            <person name="Tallon L.J."/>
            <person name="Delcher A.L."/>
            <person name="Salzberg S.L."/>
            <person name="Silva J.C."/>
            <person name="Haas B.J."/>
            <person name="Majoros W.H."/>
            <person name="Farzad M."/>
            <person name="Carlton J.M."/>
            <person name="Smith R.K. Jr."/>
            <person name="Garg J."/>
            <person name="Pearlman R.E."/>
            <person name="Karrer K.M."/>
            <person name="Sun L."/>
            <person name="Manning G."/>
            <person name="Elde N.C."/>
            <person name="Turkewitz A.P."/>
            <person name="Asai D.J."/>
            <person name="Wilkes D.E."/>
            <person name="Wang Y."/>
            <person name="Cai H."/>
            <person name="Collins K."/>
            <person name="Stewart B.A."/>
            <person name="Lee S.R."/>
            <person name="Wilamowska K."/>
            <person name="Weinberg Z."/>
            <person name="Ruzzo W.L."/>
            <person name="Wloga D."/>
            <person name="Gaertig J."/>
            <person name="Frankel J."/>
            <person name="Tsao C.-C."/>
            <person name="Gorovsky M.A."/>
            <person name="Keeling P.J."/>
            <person name="Waller R.F."/>
            <person name="Patron N.J."/>
            <person name="Cherry J.M."/>
            <person name="Stover N.A."/>
            <person name="Krieger C.J."/>
            <person name="del Toro C."/>
            <person name="Ryder H.F."/>
            <person name="Williamson S.C."/>
            <person name="Barbeau R.A."/>
            <person name="Hamilton E.P."/>
            <person name="Orias E."/>
        </authorList>
    </citation>
    <scope>NUCLEOTIDE SEQUENCE [LARGE SCALE GENOMIC DNA]</scope>
    <source>
        <strain evidence="4">SB210</strain>
    </source>
</reference>
<protein>
    <submittedName>
        <fullName evidence="3">Uncharacterized protein</fullName>
    </submittedName>
</protein>
<accession>Q23HA0</accession>
<name>Q23HA0_TETTS</name>
<keyword evidence="4" id="KW-1185">Reference proteome</keyword>
<proteinExistence type="predicted"/>
<evidence type="ECO:0000256" key="1">
    <source>
        <dbReference type="SAM" id="Coils"/>
    </source>
</evidence>
<dbReference type="Proteomes" id="UP000009168">
    <property type="component" value="Unassembled WGS sequence"/>
</dbReference>
<keyword evidence="1" id="KW-0175">Coiled coil</keyword>
<dbReference type="AlphaFoldDB" id="Q23HA0"/>
<feature type="compositionally biased region" description="Acidic residues" evidence="2">
    <location>
        <begin position="234"/>
        <end position="247"/>
    </location>
</feature>
<evidence type="ECO:0000256" key="2">
    <source>
        <dbReference type="SAM" id="MobiDB-lite"/>
    </source>
</evidence>
<feature type="coiled-coil region" evidence="1">
    <location>
        <begin position="139"/>
        <end position="166"/>
    </location>
</feature>
<dbReference type="InParanoid" id="Q23HA0"/>
<dbReference type="HOGENOM" id="CLU_425489_0_0_1"/>
<dbReference type="KEGG" id="tet:TTHERM_00819450"/>